<dbReference type="EMBL" id="JASCTH010000029">
    <property type="protein sequence ID" value="MDI6103983.1"/>
    <property type="molecule type" value="Genomic_DNA"/>
</dbReference>
<accession>A0ABT6WW59</accession>
<sequence length="93" mass="9761">MLAPVGAVAGVAIGLISVLSSRPQASCFGGECRRDAAHSAFDFDANSGLDGLILINSWLAFFVATVLALLTLVTETVLMVRRHERARGVDSST</sequence>
<feature type="transmembrane region" description="Helical" evidence="1">
    <location>
        <begin position="53"/>
        <end position="78"/>
    </location>
</feature>
<comment type="caution">
    <text evidence="2">The sequence shown here is derived from an EMBL/GenBank/DDBJ whole genome shotgun (WGS) entry which is preliminary data.</text>
</comment>
<keyword evidence="3" id="KW-1185">Reference proteome</keyword>
<keyword evidence="1" id="KW-0472">Membrane</keyword>
<dbReference type="Proteomes" id="UP001241758">
    <property type="component" value="Unassembled WGS sequence"/>
</dbReference>
<reference evidence="2 3" key="1">
    <citation type="submission" date="2023-05" db="EMBL/GenBank/DDBJ databases">
        <title>Actinoplanes sp. NEAU-A12 genome sequencing.</title>
        <authorList>
            <person name="Wang Z.-S."/>
        </authorList>
    </citation>
    <scope>NUCLEOTIDE SEQUENCE [LARGE SCALE GENOMIC DNA]</scope>
    <source>
        <strain evidence="2 3">NEAU-A12</strain>
    </source>
</reference>
<evidence type="ECO:0000256" key="1">
    <source>
        <dbReference type="SAM" id="Phobius"/>
    </source>
</evidence>
<gene>
    <name evidence="2" type="ORF">QLQ12_35875</name>
</gene>
<protein>
    <recommendedName>
        <fullName evidence="4">Methylamine utilization protein MauE</fullName>
    </recommendedName>
</protein>
<keyword evidence="1" id="KW-1133">Transmembrane helix</keyword>
<keyword evidence="1" id="KW-0812">Transmembrane</keyword>
<evidence type="ECO:0008006" key="4">
    <source>
        <dbReference type="Google" id="ProtNLM"/>
    </source>
</evidence>
<name>A0ABT6WW59_9ACTN</name>
<evidence type="ECO:0000313" key="3">
    <source>
        <dbReference type="Proteomes" id="UP001241758"/>
    </source>
</evidence>
<evidence type="ECO:0000313" key="2">
    <source>
        <dbReference type="EMBL" id="MDI6103983.1"/>
    </source>
</evidence>
<proteinExistence type="predicted"/>
<organism evidence="2 3">
    <name type="scientific">Actinoplanes sandaracinus</name>
    <dbReference type="NCBI Taxonomy" id="3045177"/>
    <lineage>
        <taxon>Bacteria</taxon>
        <taxon>Bacillati</taxon>
        <taxon>Actinomycetota</taxon>
        <taxon>Actinomycetes</taxon>
        <taxon>Micromonosporales</taxon>
        <taxon>Micromonosporaceae</taxon>
        <taxon>Actinoplanes</taxon>
    </lineage>
</organism>